<dbReference type="GO" id="GO:0003899">
    <property type="term" value="F:DNA-directed RNA polymerase activity"/>
    <property type="evidence" value="ECO:0007669"/>
    <property type="project" value="UniProtKB-UniRule"/>
</dbReference>
<dbReference type="Pfam" id="PF03118">
    <property type="entry name" value="RNA_pol_A_CTD"/>
    <property type="match status" value="1"/>
</dbReference>
<proteinExistence type="inferred from homology"/>
<dbReference type="InterPro" id="IPR011260">
    <property type="entry name" value="RNAP_asu_C"/>
</dbReference>
<dbReference type="GO" id="GO:0000428">
    <property type="term" value="C:DNA-directed RNA polymerase complex"/>
    <property type="evidence" value="ECO:0007669"/>
    <property type="project" value="UniProtKB-KW"/>
</dbReference>
<dbReference type="SMART" id="SM00662">
    <property type="entry name" value="RPOLD"/>
    <property type="match status" value="1"/>
</dbReference>
<dbReference type="NCBIfam" id="NF003519">
    <property type="entry name" value="PRK05182.2-5"/>
    <property type="match status" value="1"/>
</dbReference>
<evidence type="ECO:0000256" key="6">
    <source>
        <dbReference type="ARBA" id="ARBA00022695"/>
    </source>
</evidence>
<dbReference type="Gene3D" id="1.10.150.20">
    <property type="entry name" value="5' to 3' exonuclease, C-terminal subdomain"/>
    <property type="match status" value="1"/>
</dbReference>
<dbReference type="InterPro" id="IPR011263">
    <property type="entry name" value="DNA-dir_RNA_pol_RpoA/D/Rpb3"/>
</dbReference>
<evidence type="ECO:0000313" key="14">
    <source>
        <dbReference type="Proteomes" id="UP000216312"/>
    </source>
</evidence>
<dbReference type="InterPro" id="IPR036643">
    <property type="entry name" value="RNApol_insert_sf"/>
</dbReference>
<dbReference type="GO" id="GO:0005737">
    <property type="term" value="C:cytoplasm"/>
    <property type="evidence" value="ECO:0007669"/>
    <property type="project" value="UniProtKB-ARBA"/>
</dbReference>
<keyword evidence="5 11" id="KW-0808">Transferase</keyword>
<evidence type="ECO:0000256" key="10">
    <source>
        <dbReference type="ARBA" id="ARBA00048552"/>
    </source>
</evidence>
<dbReference type="CDD" id="cd06928">
    <property type="entry name" value="RNAP_alpha_NTD"/>
    <property type="match status" value="1"/>
</dbReference>
<feature type="domain" description="DNA-directed RNA polymerase RpoA/D/Rpb3-type" evidence="12">
    <location>
        <begin position="21"/>
        <end position="230"/>
    </location>
</feature>
<reference evidence="14" key="1">
    <citation type="submission" date="2017-07" db="EMBL/GenBank/DDBJ databases">
        <title>Novel pathways for hydrocarbon cycling and metabolic interdependencies in hydrothermal sediment communities.</title>
        <authorList>
            <person name="Dombrowski N."/>
            <person name="Seitz K."/>
            <person name="Teske A."/>
            <person name="Baker B."/>
        </authorList>
    </citation>
    <scope>NUCLEOTIDE SEQUENCE [LARGE SCALE GENOMIC DNA]</scope>
</reference>
<dbReference type="FunFam" id="2.170.120.12:FF:000001">
    <property type="entry name" value="DNA-directed RNA polymerase subunit alpha"/>
    <property type="match status" value="1"/>
</dbReference>
<sequence length="330" mass="37657">MKFVRYKLPEKIEILEHTPFYGKFLFTPLEKGMGWAIGNALRRVLLSSIPGAAITALRIDGVWHEFSSLENIREDVPEIILNLKKVKLKLTEVFETTLTLEVQKRGEVKAKDLKGDHHVGIVNPDQYLFTVVEDLEHPLRMEMEVTTGRGYTPLEYLRRKNAPVGTIFMDGLYSPVTRVTFEVGATRVEERVDYDELTMEIWTDGRVDPKSALVAASKLLILHMERISELEAVPVELVKGLTKEEEEFLRKIQQPIDALKDMISSRTLKALKDAGIETVNDLIQYSEEEIYQIPNIGRKSIDQLKAALGMLNLALGMQLGEKFKKYTIER</sequence>
<comment type="function">
    <text evidence="11">DNA-dependent RNA polymerase catalyzes the transcription of DNA into RNA using the four ribonucleoside triphosphates as substrates.</text>
</comment>
<dbReference type="Gene3D" id="2.170.120.12">
    <property type="entry name" value="DNA-directed RNA polymerase, insert domain"/>
    <property type="match status" value="1"/>
</dbReference>
<evidence type="ECO:0000256" key="2">
    <source>
        <dbReference type="ARBA" id="ARBA00012418"/>
    </source>
</evidence>
<comment type="catalytic activity">
    <reaction evidence="10 11">
        <text>RNA(n) + a ribonucleoside 5'-triphosphate = RNA(n+1) + diphosphate</text>
        <dbReference type="Rhea" id="RHEA:21248"/>
        <dbReference type="Rhea" id="RHEA-COMP:14527"/>
        <dbReference type="Rhea" id="RHEA-COMP:17342"/>
        <dbReference type="ChEBI" id="CHEBI:33019"/>
        <dbReference type="ChEBI" id="CHEBI:61557"/>
        <dbReference type="ChEBI" id="CHEBI:140395"/>
        <dbReference type="EC" id="2.7.7.6"/>
    </reaction>
</comment>
<keyword evidence="7 11" id="KW-0804">Transcription</keyword>
<evidence type="ECO:0000256" key="3">
    <source>
        <dbReference type="ARBA" id="ARBA00015972"/>
    </source>
</evidence>
<evidence type="ECO:0000256" key="9">
    <source>
        <dbReference type="ARBA" id="ARBA00033070"/>
    </source>
</evidence>
<dbReference type="NCBIfam" id="TIGR02027">
    <property type="entry name" value="rpoA"/>
    <property type="match status" value="1"/>
</dbReference>
<evidence type="ECO:0000256" key="8">
    <source>
        <dbReference type="ARBA" id="ARBA00032524"/>
    </source>
</evidence>
<dbReference type="EC" id="2.7.7.6" evidence="2 11"/>
<comment type="domain">
    <text evidence="11">The N-terminal domain is essential for RNAP assembly and basal transcription, whereas the C-terminal domain is involved in interaction with transcriptional regulators and with upstream promoter elements.</text>
</comment>
<evidence type="ECO:0000313" key="13">
    <source>
        <dbReference type="EMBL" id="OYV03540.1"/>
    </source>
</evidence>
<dbReference type="Pfam" id="PF01000">
    <property type="entry name" value="RNA_pol_A_bac"/>
    <property type="match status" value="1"/>
</dbReference>
<dbReference type="InterPro" id="IPR011262">
    <property type="entry name" value="DNA-dir_RNA_pol_insert"/>
</dbReference>
<dbReference type="SUPFAM" id="SSF47789">
    <property type="entry name" value="C-terminal domain of RNA polymerase alpha subunit"/>
    <property type="match status" value="1"/>
</dbReference>
<dbReference type="SUPFAM" id="SSF56553">
    <property type="entry name" value="Insert subdomain of RNA polymerase alpha subunit"/>
    <property type="match status" value="1"/>
</dbReference>
<keyword evidence="6 11" id="KW-0548">Nucleotidyltransferase</keyword>
<comment type="similarity">
    <text evidence="1 11">Belongs to the RNA polymerase alpha chain family.</text>
</comment>
<dbReference type="EMBL" id="NMUJ01000003">
    <property type="protein sequence ID" value="OYV03540.1"/>
    <property type="molecule type" value="Genomic_DNA"/>
</dbReference>
<dbReference type="GO" id="GO:0046983">
    <property type="term" value="F:protein dimerization activity"/>
    <property type="evidence" value="ECO:0007669"/>
    <property type="project" value="InterPro"/>
</dbReference>
<dbReference type="GO" id="GO:0006351">
    <property type="term" value="P:DNA-templated transcription"/>
    <property type="evidence" value="ECO:0007669"/>
    <property type="project" value="UniProtKB-UniRule"/>
</dbReference>
<evidence type="ECO:0000256" key="4">
    <source>
        <dbReference type="ARBA" id="ARBA00022478"/>
    </source>
</evidence>
<protein>
    <recommendedName>
        <fullName evidence="3 11">DNA-directed RNA polymerase subunit alpha</fullName>
        <shortName evidence="11">RNAP subunit alpha</shortName>
        <ecNumber evidence="2 11">2.7.7.6</ecNumber>
    </recommendedName>
    <alternativeName>
        <fullName evidence="9 11">RNA polymerase subunit alpha</fullName>
    </alternativeName>
    <alternativeName>
        <fullName evidence="8 11">Transcriptase subunit alpha</fullName>
    </alternativeName>
</protein>
<dbReference type="Gene3D" id="3.30.1360.10">
    <property type="entry name" value="RNA polymerase, RBP11-like subunit"/>
    <property type="match status" value="1"/>
</dbReference>
<dbReference type="GO" id="GO:0003677">
    <property type="term" value="F:DNA binding"/>
    <property type="evidence" value="ECO:0007669"/>
    <property type="project" value="UniProtKB-UniRule"/>
</dbReference>
<dbReference type="InterPro" id="IPR036603">
    <property type="entry name" value="RBP11-like"/>
</dbReference>
<evidence type="ECO:0000259" key="12">
    <source>
        <dbReference type="SMART" id="SM00662"/>
    </source>
</evidence>
<dbReference type="AlphaFoldDB" id="A0A257LVT2"/>
<comment type="subunit">
    <text evidence="11">Homodimer. The RNAP catalytic core consists of 2 alpha, 1 beta, 1 beta' and 1 omega subunit. When a sigma factor is associated with the core the holoenzyme is formed, which can initiate transcription.</text>
</comment>
<keyword evidence="4 11" id="KW-0240">DNA-directed RNA polymerase</keyword>
<feature type="region of interest" description="Alpha N-terminal domain (alpha-NTD)" evidence="11">
    <location>
        <begin position="1"/>
        <end position="231"/>
    </location>
</feature>
<comment type="caution">
    <text evidence="13">The sequence shown here is derived from an EMBL/GenBank/DDBJ whole genome shotgun (WGS) entry which is preliminary data.</text>
</comment>
<dbReference type="NCBIfam" id="NF003513">
    <property type="entry name" value="PRK05182.1-2"/>
    <property type="match status" value="1"/>
</dbReference>
<evidence type="ECO:0000256" key="5">
    <source>
        <dbReference type="ARBA" id="ARBA00022679"/>
    </source>
</evidence>
<dbReference type="HAMAP" id="MF_00059">
    <property type="entry name" value="RNApol_bact_RpoA"/>
    <property type="match status" value="1"/>
</dbReference>
<dbReference type="SUPFAM" id="SSF55257">
    <property type="entry name" value="RBP11-like subunits of RNA polymerase"/>
    <property type="match status" value="1"/>
</dbReference>
<evidence type="ECO:0000256" key="11">
    <source>
        <dbReference type="HAMAP-Rule" id="MF_00059"/>
    </source>
</evidence>
<accession>A0A257LVT2</accession>
<dbReference type="InterPro" id="IPR011773">
    <property type="entry name" value="DNA-dir_RpoA"/>
</dbReference>
<dbReference type="Proteomes" id="UP000216312">
    <property type="component" value="Unassembled WGS sequence"/>
</dbReference>
<organism evidence="13 14">
    <name type="scientific">candidate division WOR-3 bacterium 4484_18</name>
    <dbReference type="NCBI Taxonomy" id="2020626"/>
    <lineage>
        <taxon>Bacteria</taxon>
        <taxon>Bacteria division WOR-3</taxon>
    </lineage>
</organism>
<evidence type="ECO:0000256" key="1">
    <source>
        <dbReference type="ARBA" id="ARBA00007123"/>
    </source>
</evidence>
<name>A0A257LVT2_UNCW3</name>
<feature type="region of interest" description="Alpha C-terminal domain (alpha-CTD)" evidence="11">
    <location>
        <begin position="249"/>
        <end position="330"/>
    </location>
</feature>
<dbReference type="Pfam" id="PF01193">
    <property type="entry name" value="RNA_pol_L"/>
    <property type="match status" value="1"/>
</dbReference>
<gene>
    <name evidence="11" type="primary">rpoA</name>
    <name evidence="13" type="ORF">CGW93_00455</name>
</gene>
<evidence type="ECO:0000256" key="7">
    <source>
        <dbReference type="ARBA" id="ARBA00023163"/>
    </source>
</evidence>